<dbReference type="Gramene" id="TraesJAG6A03G03329140.1">
    <property type="protein sequence ID" value="TraesJAG6A03G03329140.1"/>
    <property type="gene ID" value="TraesJAG6A03G03329140"/>
</dbReference>
<dbReference type="Gramene" id="TraesCS6A03G0562200.1">
    <property type="protein sequence ID" value="TraesCS6A03G0562200.1.CDS"/>
    <property type="gene ID" value="TraesCS6A03G0562200"/>
</dbReference>
<reference evidence="2" key="1">
    <citation type="submission" date="2018-08" db="EMBL/GenBank/DDBJ databases">
        <authorList>
            <person name="Rossello M."/>
        </authorList>
    </citation>
    <scope>NUCLEOTIDE SEQUENCE [LARGE SCALE GENOMIC DNA]</scope>
    <source>
        <strain evidence="2">cv. Chinese Spring</strain>
    </source>
</reference>
<dbReference type="PaxDb" id="4565-Traes_3DS_A143BB5EB.2"/>
<dbReference type="Gramene" id="TraesLDM6A03G03338980.1">
    <property type="protein sequence ID" value="TraesLDM6A03G03338980.1"/>
    <property type="gene ID" value="TraesLDM6A03G03338980"/>
</dbReference>
<dbReference type="Gramene" id="TraesARI6A03G03291840.1">
    <property type="protein sequence ID" value="TraesARI6A03G03291840.1"/>
    <property type="gene ID" value="TraesARI6A03G03291840"/>
</dbReference>
<dbReference type="Gramene" id="TraesSTA6A03G03326280.1">
    <property type="protein sequence ID" value="TraesSTA6A03G03326280.1"/>
    <property type="gene ID" value="TraesSTA6A03G03326280"/>
</dbReference>
<organism evidence="2">
    <name type="scientific">Triticum aestivum</name>
    <name type="common">Wheat</name>
    <dbReference type="NCBI Taxonomy" id="4565"/>
    <lineage>
        <taxon>Eukaryota</taxon>
        <taxon>Viridiplantae</taxon>
        <taxon>Streptophyta</taxon>
        <taxon>Embryophyta</taxon>
        <taxon>Tracheophyta</taxon>
        <taxon>Spermatophyta</taxon>
        <taxon>Magnoliopsida</taxon>
        <taxon>Liliopsida</taxon>
        <taxon>Poales</taxon>
        <taxon>Poaceae</taxon>
        <taxon>BOP clade</taxon>
        <taxon>Pooideae</taxon>
        <taxon>Triticodae</taxon>
        <taxon>Triticeae</taxon>
        <taxon>Triticinae</taxon>
        <taxon>Triticum</taxon>
    </lineage>
</organism>
<dbReference type="Proteomes" id="UP000019116">
    <property type="component" value="Chromosome 6A"/>
</dbReference>
<dbReference type="Gramene" id="TraesSYM6A03G03276830.1">
    <property type="protein sequence ID" value="TraesSYM6A03G03276830.1"/>
    <property type="gene ID" value="TraesSYM6A03G03276830"/>
</dbReference>
<dbReference type="STRING" id="4565.A0A3B6NQ92"/>
<keyword evidence="1" id="KW-0472">Membrane</keyword>
<sequence length="114" mass="13180">MVNLIFDFVWAVRCSLLSLVVLTVCIQCARFYYNSMTYKVMEERCSEKDLYMCQVLKYEDPVRQEATLNMVPIDELKEKALISLAKETCEKGGIFPSAFATGYMHHRASNLHQL</sequence>
<reference evidence="2" key="2">
    <citation type="submission" date="2018-10" db="UniProtKB">
        <authorList>
            <consortium name="EnsemblPlants"/>
        </authorList>
    </citation>
    <scope>IDENTIFICATION</scope>
</reference>
<dbReference type="SMR" id="A0A3B6NQ92"/>
<evidence type="ECO:0000313" key="3">
    <source>
        <dbReference type="Proteomes" id="UP000019116"/>
    </source>
</evidence>
<feature type="transmembrane region" description="Helical" evidence="1">
    <location>
        <begin position="15"/>
        <end position="33"/>
    </location>
</feature>
<dbReference type="Gramene" id="TraesROB_scaffold_003986_01G000200.1">
    <property type="protein sequence ID" value="TraesROB_scaffold_003986_01G000200.1"/>
    <property type="gene ID" value="TraesROB_scaffold_003986_01G000200"/>
</dbReference>
<dbReference type="Gramene" id="TraesJUL6A03G03362180.1">
    <property type="protein sequence ID" value="TraesJUL6A03G03362180.1"/>
    <property type="gene ID" value="TraesJUL6A03G03362180"/>
</dbReference>
<dbReference type="Gramene" id="TraesMAC6A03G03335270.1">
    <property type="protein sequence ID" value="TraesMAC6A03G03335270.1"/>
    <property type="gene ID" value="TraesMAC6A03G03335270"/>
</dbReference>
<keyword evidence="1" id="KW-1133">Transmembrane helix</keyword>
<name>A0A3B6NQ92_WHEAT</name>
<dbReference type="OrthoDB" id="409136at2759"/>
<dbReference type="EnsemblPlants" id="TraesCS6A02G206000.1">
    <property type="protein sequence ID" value="TraesCS6A02G206000.1"/>
    <property type="gene ID" value="TraesCS6A02G206000"/>
</dbReference>
<proteinExistence type="predicted"/>
<dbReference type="OMA" id="VCMQCAR"/>
<evidence type="ECO:0000256" key="1">
    <source>
        <dbReference type="SAM" id="Phobius"/>
    </source>
</evidence>
<evidence type="ECO:0000313" key="2">
    <source>
        <dbReference type="EnsemblPlants" id="TraesCS6A02G206000.1"/>
    </source>
</evidence>
<dbReference type="Gramene" id="TraesWEE_scaffold_006325_01G000200.1">
    <property type="protein sequence ID" value="TraesWEE_scaffold_006325_01G000200.1"/>
    <property type="gene ID" value="TraesWEE_scaffold_006325_01G000200"/>
</dbReference>
<keyword evidence="3" id="KW-1185">Reference proteome</keyword>
<dbReference type="Gramene" id="TraesCS6A02G206000.1">
    <property type="protein sequence ID" value="TraesCS6A02G206000.1"/>
    <property type="gene ID" value="TraesCS6A02G206000"/>
</dbReference>
<dbReference type="Gramene" id="TraesCAD_scaffold_013966_01G000100.1">
    <property type="protein sequence ID" value="TraesCAD_scaffold_013966_01G000100.1"/>
    <property type="gene ID" value="TraesCAD_scaffold_013966_01G000100"/>
</dbReference>
<dbReference type="Gramene" id="TraesPARA_EIv1.0_1942610.1">
    <property type="protein sequence ID" value="TraesPARA_EIv1.0_1942610.1.CDS"/>
    <property type="gene ID" value="TraesPARA_EIv1.0_1942610"/>
</dbReference>
<dbReference type="Gramene" id="TraesCLE_scaffold_054328_01G000100.1">
    <property type="protein sequence ID" value="TraesCLE_scaffold_054328_01G000100.1"/>
    <property type="gene ID" value="TraesCLE_scaffold_054328_01G000100"/>
</dbReference>
<accession>A0A3B6NQ92</accession>
<protein>
    <submittedName>
        <fullName evidence="2">Uncharacterized protein</fullName>
    </submittedName>
</protein>
<dbReference type="Gramene" id="TraesNOR6A03G03367830.1">
    <property type="protein sequence ID" value="TraesNOR6A03G03367830.1"/>
    <property type="gene ID" value="TraesNOR6A03G03367830"/>
</dbReference>
<keyword evidence="1" id="KW-0812">Transmembrane</keyword>
<dbReference type="Gramene" id="TraesLAC6A03G03290960.1">
    <property type="protein sequence ID" value="TraesLAC6A03G03290960.1"/>
    <property type="gene ID" value="TraesLAC6A03G03290960"/>
</dbReference>
<dbReference type="AlphaFoldDB" id="A0A3B6NQ92"/>